<comment type="caution">
    <text evidence="1">The sequence shown here is derived from an EMBL/GenBank/DDBJ whole genome shotgun (WGS) entry which is preliminary data.</text>
</comment>
<keyword evidence="2" id="KW-1185">Reference proteome</keyword>
<dbReference type="RefSeq" id="WP_389360236.1">
    <property type="nucleotide sequence ID" value="NZ_JBIACK010000003.1"/>
</dbReference>
<sequence>MNELQVFSELHKFLAGLGPMEINLAPKSLTLGYSPRSFRGKAPKFATLYGEKRYNCLILHVDPGNKESTKGKIVQKEIQQLLHFNIIEMRNFSLKNHEVYIPFEVIDSKNRLELVKEFVRVQYNDVIR</sequence>
<evidence type="ECO:0000313" key="1">
    <source>
        <dbReference type="EMBL" id="MFE8700753.1"/>
    </source>
</evidence>
<protein>
    <submittedName>
        <fullName evidence="1">Uncharacterized protein</fullName>
    </submittedName>
</protein>
<dbReference type="Proteomes" id="UP001601059">
    <property type="component" value="Unassembled WGS sequence"/>
</dbReference>
<dbReference type="EMBL" id="JBIACK010000003">
    <property type="protein sequence ID" value="MFE8700753.1"/>
    <property type="molecule type" value="Genomic_DNA"/>
</dbReference>
<name>A0ABW6K965_9BACI</name>
<reference evidence="1 2" key="1">
    <citation type="submission" date="2024-08" db="EMBL/GenBank/DDBJ databases">
        <title>Two novel Cytobacillus novel species.</title>
        <authorList>
            <person name="Liu G."/>
        </authorList>
    </citation>
    <scope>NUCLEOTIDE SEQUENCE [LARGE SCALE GENOMIC DNA]</scope>
    <source>
        <strain evidence="1 2">FJAT-54145</strain>
    </source>
</reference>
<organism evidence="1 2">
    <name type="scientific">Cytobacillus spartinae</name>
    <dbReference type="NCBI Taxonomy" id="3299023"/>
    <lineage>
        <taxon>Bacteria</taxon>
        <taxon>Bacillati</taxon>
        <taxon>Bacillota</taxon>
        <taxon>Bacilli</taxon>
        <taxon>Bacillales</taxon>
        <taxon>Bacillaceae</taxon>
        <taxon>Cytobacillus</taxon>
    </lineage>
</organism>
<accession>A0ABW6K965</accession>
<gene>
    <name evidence="1" type="ORF">ACFYKX_09015</name>
</gene>
<proteinExistence type="predicted"/>
<evidence type="ECO:0000313" key="2">
    <source>
        <dbReference type="Proteomes" id="UP001601059"/>
    </source>
</evidence>